<dbReference type="PANTHER" id="PTHR43033:SF1">
    <property type="entry name" value="TRNA(ILE)-LYSIDINE SYNTHASE-RELATED"/>
    <property type="match status" value="1"/>
</dbReference>
<dbReference type="InterPro" id="IPR012795">
    <property type="entry name" value="tRNA_Ile_lys_synt_N"/>
</dbReference>
<dbReference type="GO" id="GO:0032267">
    <property type="term" value="F:tRNA(Ile)-lysidine synthase activity"/>
    <property type="evidence" value="ECO:0007669"/>
    <property type="project" value="UniProtKB-EC"/>
</dbReference>
<dbReference type="Pfam" id="PF11734">
    <property type="entry name" value="TilS_C"/>
    <property type="match status" value="1"/>
</dbReference>
<evidence type="ECO:0000256" key="8">
    <source>
        <dbReference type="HAMAP-Rule" id="MF_01161"/>
    </source>
</evidence>
<organism evidence="10 11">
    <name type="scientific">Lacticaseibacillus hegangensis</name>
    <dbReference type="NCBI Taxonomy" id="2486010"/>
    <lineage>
        <taxon>Bacteria</taxon>
        <taxon>Bacillati</taxon>
        <taxon>Bacillota</taxon>
        <taxon>Bacilli</taxon>
        <taxon>Lactobacillales</taxon>
        <taxon>Lactobacillaceae</taxon>
        <taxon>Lacticaseibacillus</taxon>
    </lineage>
</organism>
<evidence type="ECO:0000256" key="1">
    <source>
        <dbReference type="ARBA" id="ARBA00004496"/>
    </source>
</evidence>
<feature type="domain" description="Lysidine-tRNA(Ile) synthetase C-terminal" evidence="9">
    <location>
        <begin position="357"/>
        <end position="428"/>
    </location>
</feature>
<protein>
    <recommendedName>
        <fullName evidence="8">tRNA(Ile)-lysidine synthase</fullName>
        <ecNumber evidence="8">6.3.4.19</ecNumber>
    </recommendedName>
    <alternativeName>
        <fullName evidence="8">tRNA(Ile)-2-lysyl-cytidine synthase</fullName>
    </alternativeName>
    <alternativeName>
        <fullName evidence="8">tRNA(Ile)-lysidine synthetase</fullName>
    </alternativeName>
</protein>
<evidence type="ECO:0000256" key="6">
    <source>
        <dbReference type="ARBA" id="ARBA00022840"/>
    </source>
</evidence>
<evidence type="ECO:0000313" key="11">
    <source>
        <dbReference type="Proteomes" id="UP001597212"/>
    </source>
</evidence>
<comment type="catalytic activity">
    <reaction evidence="7 8">
        <text>cytidine(34) in tRNA(Ile2) + L-lysine + ATP = lysidine(34) in tRNA(Ile2) + AMP + diphosphate + H(+)</text>
        <dbReference type="Rhea" id="RHEA:43744"/>
        <dbReference type="Rhea" id="RHEA-COMP:10625"/>
        <dbReference type="Rhea" id="RHEA-COMP:10670"/>
        <dbReference type="ChEBI" id="CHEBI:15378"/>
        <dbReference type="ChEBI" id="CHEBI:30616"/>
        <dbReference type="ChEBI" id="CHEBI:32551"/>
        <dbReference type="ChEBI" id="CHEBI:33019"/>
        <dbReference type="ChEBI" id="CHEBI:82748"/>
        <dbReference type="ChEBI" id="CHEBI:83665"/>
        <dbReference type="ChEBI" id="CHEBI:456215"/>
        <dbReference type="EC" id="6.3.4.19"/>
    </reaction>
</comment>
<comment type="similarity">
    <text evidence="8">Belongs to the tRNA(Ile)-lysidine synthase family.</text>
</comment>
<dbReference type="EMBL" id="JBHTOK010000056">
    <property type="protein sequence ID" value="MFD1441008.1"/>
    <property type="molecule type" value="Genomic_DNA"/>
</dbReference>
<dbReference type="InterPro" id="IPR014729">
    <property type="entry name" value="Rossmann-like_a/b/a_fold"/>
</dbReference>
<keyword evidence="2 8" id="KW-0963">Cytoplasm</keyword>
<dbReference type="Gene3D" id="3.40.50.620">
    <property type="entry name" value="HUPs"/>
    <property type="match status" value="1"/>
</dbReference>
<evidence type="ECO:0000256" key="5">
    <source>
        <dbReference type="ARBA" id="ARBA00022741"/>
    </source>
</evidence>
<keyword evidence="5 8" id="KW-0547">Nucleotide-binding</keyword>
<feature type="binding site" evidence="8">
    <location>
        <begin position="24"/>
        <end position="29"/>
    </location>
    <ligand>
        <name>ATP</name>
        <dbReference type="ChEBI" id="CHEBI:30616"/>
    </ligand>
</feature>
<comment type="function">
    <text evidence="8">Ligates lysine onto the cytidine present at position 34 of the AUA codon-specific tRNA(Ile) that contains the anticodon CAU, in an ATP-dependent manner. Cytidine is converted to lysidine, thus changing the amino acid specificity of the tRNA from methionine to isoleucine.</text>
</comment>
<dbReference type="InterPro" id="IPR012094">
    <property type="entry name" value="tRNA_Ile_lys_synt"/>
</dbReference>
<dbReference type="Pfam" id="PF01171">
    <property type="entry name" value="ATP_bind_3"/>
    <property type="match status" value="1"/>
</dbReference>
<evidence type="ECO:0000256" key="3">
    <source>
        <dbReference type="ARBA" id="ARBA00022598"/>
    </source>
</evidence>
<evidence type="ECO:0000256" key="2">
    <source>
        <dbReference type="ARBA" id="ARBA00022490"/>
    </source>
</evidence>
<evidence type="ECO:0000256" key="4">
    <source>
        <dbReference type="ARBA" id="ARBA00022694"/>
    </source>
</evidence>
<dbReference type="NCBIfam" id="TIGR02432">
    <property type="entry name" value="lysidine_TilS_N"/>
    <property type="match status" value="1"/>
</dbReference>
<dbReference type="SUPFAM" id="SSF52402">
    <property type="entry name" value="Adenine nucleotide alpha hydrolases-like"/>
    <property type="match status" value="1"/>
</dbReference>
<comment type="subcellular location">
    <subcellularLocation>
        <location evidence="1 8">Cytoplasm</location>
    </subcellularLocation>
</comment>
<dbReference type="Proteomes" id="UP001597212">
    <property type="component" value="Unassembled WGS sequence"/>
</dbReference>
<dbReference type="HAMAP" id="MF_01161">
    <property type="entry name" value="tRNA_Ile_lys_synt"/>
    <property type="match status" value="1"/>
</dbReference>
<keyword evidence="4 8" id="KW-0819">tRNA processing</keyword>
<sequence>MRSAAQLLAPFHLPIGQRVVVAVSGGVDSTVLMHLLSTLPKGQLNVTVATFDHQLRPTSAAEQAQVAQAAAALQLPVITGSWPRPAHPEHGLEAAARKARYAFLQAAAEQAHASVLMTAHHADDQLETLLFRLARSGRVASMTGIAADQQWGSLRVIRPLLGVPKAELVAYASHAHLTYSEDESNQDVQYARNRLRRDAVPALKAVNAGALAHAGTFAQALEATLTLANRQVALMLPKPLTLPLDWRPYLSESAAVQQLLLNAALARLHLVVKPAVAAQVLMALAAGQGAKQFALSSGGRTLVAAYGQLSVVTSAPAPASVLLTELNRWVPVGPRQFGRFTKLPSGATFLASAPAPVVIRTRQPHDEVQLANGQHQLLRRFFINQKIPQPERGRRLVAAAADQVIWVEGIAPRQLFAGSQTDILQTVLAMKSDTKDEAAHE</sequence>
<dbReference type="CDD" id="cd01992">
    <property type="entry name" value="TilS_N"/>
    <property type="match status" value="1"/>
</dbReference>
<keyword evidence="3 8" id="KW-0436">Ligase</keyword>
<dbReference type="InterPro" id="IPR011063">
    <property type="entry name" value="TilS/TtcA_N"/>
</dbReference>
<proteinExistence type="inferred from homology"/>
<evidence type="ECO:0000256" key="7">
    <source>
        <dbReference type="ARBA" id="ARBA00048539"/>
    </source>
</evidence>
<dbReference type="SUPFAM" id="SSF56037">
    <property type="entry name" value="PheT/TilS domain"/>
    <property type="match status" value="1"/>
</dbReference>
<dbReference type="EC" id="6.3.4.19" evidence="8"/>
<keyword evidence="6 8" id="KW-0067">ATP-binding</keyword>
<evidence type="ECO:0000313" key="10">
    <source>
        <dbReference type="EMBL" id="MFD1441008.1"/>
    </source>
</evidence>
<comment type="domain">
    <text evidence="8">The N-terminal region contains the highly conserved SGGXDS motif, predicted to be a P-loop motif involved in ATP binding.</text>
</comment>
<dbReference type="RefSeq" id="WP_164506249.1">
    <property type="nucleotide sequence ID" value="NZ_JBHTOK010000056.1"/>
</dbReference>
<name>A0ABW4CY30_9LACO</name>
<dbReference type="NCBIfam" id="TIGR02433">
    <property type="entry name" value="lysidine_TilS_C"/>
    <property type="match status" value="1"/>
</dbReference>
<dbReference type="SMART" id="SM00977">
    <property type="entry name" value="TilS_C"/>
    <property type="match status" value="1"/>
</dbReference>
<dbReference type="InterPro" id="IPR012796">
    <property type="entry name" value="Lysidine-tRNA-synth_C"/>
</dbReference>
<accession>A0ABW4CY30</accession>
<reference evidence="11" key="1">
    <citation type="journal article" date="2019" name="Int. J. Syst. Evol. Microbiol.">
        <title>The Global Catalogue of Microorganisms (GCM) 10K type strain sequencing project: providing services to taxonomists for standard genome sequencing and annotation.</title>
        <authorList>
            <consortium name="The Broad Institute Genomics Platform"/>
            <consortium name="The Broad Institute Genome Sequencing Center for Infectious Disease"/>
            <person name="Wu L."/>
            <person name="Ma J."/>
        </authorList>
    </citation>
    <scope>NUCLEOTIDE SEQUENCE [LARGE SCALE GENOMIC DNA]</scope>
    <source>
        <strain evidence="11">CCM 8912</strain>
    </source>
</reference>
<gene>
    <name evidence="8 10" type="primary">tilS</name>
    <name evidence="10" type="ORF">ACFQ5K_06460</name>
</gene>
<keyword evidence="11" id="KW-1185">Reference proteome</keyword>
<evidence type="ECO:0000259" key="9">
    <source>
        <dbReference type="SMART" id="SM00977"/>
    </source>
</evidence>
<comment type="caution">
    <text evidence="10">The sequence shown here is derived from an EMBL/GenBank/DDBJ whole genome shotgun (WGS) entry which is preliminary data.</text>
</comment>
<dbReference type="PANTHER" id="PTHR43033">
    <property type="entry name" value="TRNA(ILE)-LYSIDINE SYNTHASE-RELATED"/>
    <property type="match status" value="1"/>
</dbReference>